<feature type="region of interest" description="Disordered" evidence="6">
    <location>
        <begin position="692"/>
        <end position="718"/>
    </location>
</feature>
<evidence type="ECO:0000256" key="7">
    <source>
        <dbReference type="SAM" id="Phobius"/>
    </source>
</evidence>
<evidence type="ECO:0000256" key="2">
    <source>
        <dbReference type="ARBA" id="ARBA00022475"/>
    </source>
</evidence>
<evidence type="ECO:0000313" key="9">
    <source>
        <dbReference type="EMBL" id="GAA0250490.1"/>
    </source>
</evidence>
<evidence type="ECO:0000256" key="1">
    <source>
        <dbReference type="ARBA" id="ARBA00004651"/>
    </source>
</evidence>
<dbReference type="SUPFAM" id="SSF82866">
    <property type="entry name" value="Multidrug efflux transporter AcrB transmembrane domain"/>
    <property type="match status" value="2"/>
</dbReference>
<dbReference type="Proteomes" id="UP001500416">
    <property type="component" value="Unassembled WGS sequence"/>
</dbReference>
<accession>A0ABP3E359</accession>
<evidence type="ECO:0000256" key="4">
    <source>
        <dbReference type="ARBA" id="ARBA00022989"/>
    </source>
</evidence>
<feature type="domain" description="SSD" evidence="8">
    <location>
        <begin position="193"/>
        <end position="322"/>
    </location>
</feature>
<evidence type="ECO:0000259" key="8">
    <source>
        <dbReference type="PROSITE" id="PS50156"/>
    </source>
</evidence>
<feature type="compositionally biased region" description="Gly residues" evidence="6">
    <location>
        <begin position="705"/>
        <end position="718"/>
    </location>
</feature>
<sequence length="718" mass="73476">MSALGRASVRHRSLVIATWVLLVLALVTAARVIGTPTDNDVRLPGTDAQLVRDLTASPESPLTSATIIVVTRDGRLDDEARSGVLAATLASLRAAEHVTTVKPPSTREGTLSEDGTTGLFTVGLDVRRAELGEPVARAVTDAARPAADAGLRVLPGGALAQVLDGSGSTGGEYFGLALAAVVLFLALGGLLGAVLPLVASALAVVVTLQVVGLAGNLTAVPSQAATLALMVGLGVGIDYALFLLNRFRTLARSGLSVPDAIDRATADSGTAVVFAGATVAVALAGLGLTEVPLLQTLAWTCGLAVLFAVLAALTLLPALTSFAGKRLARGGALHNRFNRGVGGFWARQADRVTRRPWPAGGAALVVLALLAAPAVDLRFGQLDAGHSPESTAVRQAHDAVAAAFGPGRGSALTVLGRLDTPVAGAGDPRVTTLVQRARTHPGVAAVGPVTPSADGRVVTFPVTAETSGGDPATADLVHRLRELSVPGMTVHVGGPTAARVDLADRVTDKLPLVIAVVLLLSIAILLPAFKAPLLALKAAVMDLISIGAAYGVLTAVFTWGWGVTWIGLSGPAPIPSFVPLMLFALLFGLSMDYEVFLLSDVRRRWRETGDNLRSVREGLIGTGRVITAAAAIMVGVFLAFVPNDDPTIKMFGVGMAVAITVDATVVRCLLVPATMAVLGDLNWWVPGRRRSPGEAAPLPDRVSPGPGGGSGAGTRPGR</sequence>
<feature type="transmembrane region" description="Helical" evidence="7">
    <location>
        <begin position="357"/>
        <end position="375"/>
    </location>
</feature>
<dbReference type="InterPro" id="IPR050545">
    <property type="entry name" value="Mycobact_MmpL"/>
</dbReference>
<gene>
    <name evidence="9" type="ORF">GCM10010492_58340</name>
</gene>
<reference evidence="10" key="1">
    <citation type="journal article" date="2019" name="Int. J. Syst. Evol. Microbiol.">
        <title>The Global Catalogue of Microorganisms (GCM) 10K type strain sequencing project: providing services to taxonomists for standard genome sequencing and annotation.</title>
        <authorList>
            <consortium name="The Broad Institute Genomics Platform"/>
            <consortium name="The Broad Institute Genome Sequencing Center for Infectious Disease"/>
            <person name="Wu L."/>
            <person name="Ma J."/>
        </authorList>
    </citation>
    <scope>NUCLEOTIDE SEQUENCE [LARGE SCALE GENOMIC DNA]</scope>
    <source>
        <strain evidence="10">JCM 3380</strain>
    </source>
</reference>
<evidence type="ECO:0000256" key="5">
    <source>
        <dbReference type="ARBA" id="ARBA00023136"/>
    </source>
</evidence>
<proteinExistence type="predicted"/>
<feature type="transmembrane region" description="Helical" evidence="7">
    <location>
        <begin position="173"/>
        <end position="194"/>
    </location>
</feature>
<keyword evidence="5 7" id="KW-0472">Membrane</keyword>
<name>A0ABP3E359_9PSEU</name>
<feature type="transmembrane region" description="Helical" evidence="7">
    <location>
        <begin position="619"/>
        <end position="641"/>
    </location>
</feature>
<dbReference type="InterPro" id="IPR004869">
    <property type="entry name" value="MMPL_dom"/>
</dbReference>
<keyword evidence="3 7" id="KW-0812">Transmembrane</keyword>
<keyword evidence="10" id="KW-1185">Reference proteome</keyword>
<feature type="transmembrane region" description="Helical" evidence="7">
    <location>
        <begin position="297"/>
        <end position="319"/>
    </location>
</feature>
<dbReference type="Gene3D" id="1.20.1640.10">
    <property type="entry name" value="Multidrug efflux transporter AcrB transmembrane domain"/>
    <property type="match status" value="2"/>
</dbReference>
<organism evidence="9 10">
    <name type="scientific">Saccharothrix mutabilis subsp. mutabilis</name>
    <dbReference type="NCBI Taxonomy" id="66855"/>
    <lineage>
        <taxon>Bacteria</taxon>
        <taxon>Bacillati</taxon>
        <taxon>Actinomycetota</taxon>
        <taxon>Actinomycetes</taxon>
        <taxon>Pseudonocardiales</taxon>
        <taxon>Pseudonocardiaceae</taxon>
        <taxon>Saccharothrix</taxon>
    </lineage>
</organism>
<feature type="transmembrane region" description="Helical" evidence="7">
    <location>
        <begin position="653"/>
        <end position="681"/>
    </location>
</feature>
<dbReference type="Pfam" id="PF03176">
    <property type="entry name" value="MMPL"/>
    <property type="match status" value="2"/>
</dbReference>
<feature type="transmembrane region" description="Helical" evidence="7">
    <location>
        <begin position="541"/>
        <end position="562"/>
    </location>
</feature>
<feature type="transmembrane region" description="Helical" evidence="7">
    <location>
        <begin position="225"/>
        <end position="244"/>
    </location>
</feature>
<evidence type="ECO:0000313" key="10">
    <source>
        <dbReference type="Proteomes" id="UP001500416"/>
    </source>
</evidence>
<dbReference type="PANTHER" id="PTHR33406:SF13">
    <property type="entry name" value="MEMBRANE PROTEIN YDFJ"/>
    <property type="match status" value="1"/>
</dbReference>
<evidence type="ECO:0000256" key="6">
    <source>
        <dbReference type="SAM" id="MobiDB-lite"/>
    </source>
</evidence>
<dbReference type="EMBL" id="BAAABU010000018">
    <property type="protein sequence ID" value="GAA0250490.1"/>
    <property type="molecule type" value="Genomic_DNA"/>
</dbReference>
<feature type="transmembrane region" description="Helical" evidence="7">
    <location>
        <begin position="201"/>
        <end position="219"/>
    </location>
</feature>
<comment type="subcellular location">
    <subcellularLocation>
        <location evidence="1">Cell membrane</location>
        <topology evidence="1">Multi-pass membrane protein</topology>
    </subcellularLocation>
</comment>
<keyword evidence="2" id="KW-1003">Cell membrane</keyword>
<feature type="transmembrane region" description="Helical" evidence="7">
    <location>
        <begin position="574"/>
        <end position="598"/>
    </location>
</feature>
<keyword evidence="4 7" id="KW-1133">Transmembrane helix</keyword>
<dbReference type="InterPro" id="IPR000731">
    <property type="entry name" value="SSD"/>
</dbReference>
<comment type="caution">
    <text evidence="9">The sequence shown here is derived from an EMBL/GenBank/DDBJ whole genome shotgun (WGS) entry which is preliminary data.</text>
</comment>
<feature type="transmembrane region" description="Helical" evidence="7">
    <location>
        <begin position="264"/>
        <end position="285"/>
    </location>
</feature>
<evidence type="ECO:0000256" key="3">
    <source>
        <dbReference type="ARBA" id="ARBA00022692"/>
    </source>
</evidence>
<dbReference type="PROSITE" id="PS50156">
    <property type="entry name" value="SSD"/>
    <property type="match status" value="1"/>
</dbReference>
<feature type="transmembrane region" description="Helical" evidence="7">
    <location>
        <begin position="510"/>
        <end position="529"/>
    </location>
</feature>
<dbReference type="PANTHER" id="PTHR33406">
    <property type="entry name" value="MEMBRANE PROTEIN MJ1562-RELATED"/>
    <property type="match status" value="1"/>
</dbReference>
<protein>
    <submittedName>
        <fullName evidence="9">MMPL family transporter</fullName>
    </submittedName>
</protein>